<dbReference type="InterPro" id="IPR036390">
    <property type="entry name" value="WH_DNA-bd_sf"/>
</dbReference>
<evidence type="ECO:0000313" key="6">
    <source>
        <dbReference type="Proteomes" id="UP001254848"/>
    </source>
</evidence>
<dbReference type="PROSITE" id="PS51118">
    <property type="entry name" value="HTH_HXLR"/>
    <property type="match status" value="1"/>
</dbReference>
<dbReference type="PANTHER" id="PTHR33204:SF37">
    <property type="entry name" value="HTH-TYPE TRANSCRIPTIONAL REGULATOR YODB"/>
    <property type="match status" value="1"/>
</dbReference>
<proteinExistence type="predicted"/>
<evidence type="ECO:0000313" key="5">
    <source>
        <dbReference type="EMBL" id="MDT8899989.1"/>
    </source>
</evidence>
<evidence type="ECO:0000256" key="1">
    <source>
        <dbReference type="ARBA" id="ARBA00023015"/>
    </source>
</evidence>
<comment type="caution">
    <text evidence="5">The sequence shown here is derived from an EMBL/GenBank/DDBJ whole genome shotgun (WGS) entry which is preliminary data.</text>
</comment>
<feature type="domain" description="HTH hxlR-type" evidence="4">
    <location>
        <begin position="17"/>
        <end position="108"/>
    </location>
</feature>
<dbReference type="InterPro" id="IPR002577">
    <property type="entry name" value="HTH_HxlR"/>
</dbReference>
<sequence>MSIPFPGKPVRGSKSGNPIMALFDLLGRSWAMGIIWSLQKGTATFRELQERCETISPSILNHRIKDLREADIIERTLDGYQLTQRGRDLMELLLPFKEWALVWSEEVFNYKEHPAFNKREE</sequence>
<organism evidence="5 6">
    <name type="scientific">Anaeroselena agilis</name>
    <dbReference type="NCBI Taxonomy" id="3063788"/>
    <lineage>
        <taxon>Bacteria</taxon>
        <taxon>Bacillati</taxon>
        <taxon>Bacillota</taxon>
        <taxon>Negativicutes</taxon>
        <taxon>Acetonemataceae</taxon>
        <taxon>Anaeroselena</taxon>
    </lineage>
</organism>
<gene>
    <name evidence="5" type="ORF">Q4T40_01910</name>
</gene>
<dbReference type="CDD" id="cd00090">
    <property type="entry name" value="HTH_ARSR"/>
    <property type="match status" value="1"/>
</dbReference>
<evidence type="ECO:0000256" key="2">
    <source>
        <dbReference type="ARBA" id="ARBA00023125"/>
    </source>
</evidence>
<dbReference type="SUPFAM" id="SSF46785">
    <property type="entry name" value="Winged helix' DNA-binding domain"/>
    <property type="match status" value="1"/>
</dbReference>
<dbReference type="PANTHER" id="PTHR33204">
    <property type="entry name" value="TRANSCRIPTIONAL REGULATOR, MARR FAMILY"/>
    <property type="match status" value="1"/>
</dbReference>
<evidence type="ECO:0000256" key="3">
    <source>
        <dbReference type="ARBA" id="ARBA00023163"/>
    </source>
</evidence>
<dbReference type="EMBL" id="JAUOZS010000001">
    <property type="protein sequence ID" value="MDT8899989.1"/>
    <property type="molecule type" value="Genomic_DNA"/>
</dbReference>
<dbReference type="RefSeq" id="WP_413778552.1">
    <property type="nucleotide sequence ID" value="NZ_JAUOZS010000001.1"/>
</dbReference>
<accession>A0ABU3NT43</accession>
<evidence type="ECO:0000259" key="4">
    <source>
        <dbReference type="PROSITE" id="PS51118"/>
    </source>
</evidence>
<protein>
    <submittedName>
        <fullName evidence="5">Helix-turn-helix domain-containing protein</fullName>
    </submittedName>
</protein>
<dbReference type="Gene3D" id="1.10.10.10">
    <property type="entry name" value="Winged helix-like DNA-binding domain superfamily/Winged helix DNA-binding domain"/>
    <property type="match status" value="1"/>
</dbReference>
<name>A0ABU3NT43_9FIRM</name>
<reference evidence="5 6" key="1">
    <citation type="submission" date="2023-07" db="EMBL/GenBank/DDBJ databases">
        <title>The novel representative of Negativicutes class, Anaeroselena agilis gen. nov. sp. nov.</title>
        <authorList>
            <person name="Prokofeva M.I."/>
            <person name="Elcheninov A.G."/>
            <person name="Klyukina A."/>
            <person name="Kublanov I.V."/>
            <person name="Frolov E.N."/>
            <person name="Podosokorskaya O.A."/>
        </authorList>
    </citation>
    <scope>NUCLEOTIDE SEQUENCE [LARGE SCALE GENOMIC DNA]</scope>
    <source>
        <strain evidence="5 6">4137-cl</strain>
    </source>
</reference>
<dbReference type="InterPro" id="IPR036388">
    <property type="entry name" value="WH-like_DNA-bd_sf"/>
</dbReference>
<keyword evidence="1" id="KW-0805">Transcription regulation</keyword>
<keyword evidence="3" id="KW-0804">Transcription</keyword>
<keyword evidence="2" id="KW-0238">DNA-binding</keyword>
<dbReference type="InterPro" id="IPR011991">
    <property type="entry name" value="ArsR-like_HTH"/>
</dbReference>
<dbReference type="Proteomes" id="UP001254848">
    <property type="component" value="Unassembled WGS sequence"/>
</dbReference>
<keyword evidence="6" id="KW-1185">Reference proteome</keyword>
<dbReference type="Pfam" id="PF01638">
    <property type="entry name" value="HxlR"/>
    <property type="match status" value="1"/>
</dbReference>